<protein>
    <submittedName>
        <fullName evidence="5">Thiamine pyrophosphate-dependent dehydrogenase E1 component subunit alpha</fullName>
    </submittedName>
</protein>
<dbReference type="SUPFAM" id="SSF52518">
    <property type="entry name" value="Thiamin diphosphate-binding fold (THDP-binding)"/>
    <property type="match status" value="1"/>
</dbReference>
<dbReference type="KEGG" id="nva:G3M78_07660"/>
<dbReference type="Proteomes" id="UP000594464">
    <property type="component" value="Chromosome"/>
</dbReference>
<evidence type="ECO:0000256" key="3">
    <source>
        <dbReference type="ARBA" id="ARBA00023052"/>
    </source>
</evidence>
<dbReference type="GO" id="GO:0004739">
    <property type="term" value="F:pyruvate dehydrogenase (acetyl-transferring) activity"/>
    <property type="evidence" value="ECO:0007669"/>
    <property type="project" value="TreeGrafter"/>
</dbReference>
<dbReference type="GO" id="GO:0006086">
    <property type="term" value="P:pyruvate decarboxylation to acetyl-CoA"/>
    <property type="evidence" value="ECO:0007669"/>
    <property type="project" value="TreeGrafter"/>
</dbReference>
<evidence type="ECO:0000313" key="6">
    <source>
        <dbReference type="Proteomes" id="UP000594464"/>
    </source>
</evidence>
<evidence type="ECO:0000256" key="1">
    <source>
        <dbReference type="ARBA" id="ARBA00001964"/>
    </source>
</evidence>
<feature type="domain" description="Dehydrogenase E1 component" evidence="4">
    <location>
        <begin position="33"/>
        <end position="328"/>
    </location>
</feature>
<dbReference type="InterPro" id="IPR001017">
    <property type="entry name" value="DH_E1"/>
</dbReference>
<proteinExistence type="predicted"/>
<comment type="cofactor">
    <cofactor evidence="1">
        <name>thiamine diphosphate</name>
        <dbReference type="ChEBI" id="CHEBI:58937"/>
    </cofactor>
</comment>
<dbReference type="InterPro" id="IPR050642">
    <property type="entry name" value="PDH_E1_Alpha_Subunit"/>
</dbReference>
<dbReference type="PANTHER" id="PTHR11516">
    <property type="entry name" value="PYRUVATE DEHYDROGENASE E1 COMPONENT, ALPHA SUBUNIT BACTERIAL AND ORGANELLAR"/>
    <property type="match status" value="1"/>
</dbReference>
<accession>A0A7T0G3E2</accession>
<sequence>MIKFKYEGKGFQGRPSENLPYSQDQVLSMLRSMLRVRLLEEKIETIYHLDEMKTPVHLVIGQEAISTGCCEALRPEDHVYGTYRTHGNYIAKGGDLKKMLSELYCRADGCVGSKGGSMHLLDKDAGFMGCSAIVSGILPIATGAALSAKMLKQDRVTVVFFGEAGTEEGVLWESFNFAALKKLPIIYICENNFYAVCSPLENRQPPGVDIYKKAESFGIKSRLVDGTNVLDVYDAVRDASDHVRNGEGPYFIEARAYRWRGHGGVGDDSASGYRDPKEVEAWKKYCPIETFYNYLGKCGMVDSQLRKEMTRQLTEEIEAAFEHGLKSPNPVKEDLATFVYCD</sequence>
<organism evidence="5 6">
    <name type="scientific">Candidatus Nitrohelix vancouverensis</name>
    <dbReference type="NCBI Taxonomy" id="2705534"/>
    <lineage>
        <taxon>Bacteria</taxon>
        <taxon>Pseudomonadati</taxon>
        <taxon>Nitrospinota/Tectimicrobiota group</taxon>
        <taxon>Nitrospinota</taxon>
        <taxon>Nitrospinia</taxon>
        <taxon>Nitrospinales</taxon>
        <taxon>Nitrospinaceae</taxon>
        <taxon>Candidatus Nitrohelix</taxon>
    </lineage>
</organism>
<dbReference type="PANTHER" id="PTHR11516:SF60">
    <property type="entry name" value="PYRUVATE DEHYDROGENASE E1 COMPONENT SUBUNIT ALPHA"/>
    <property type="match status" value="1"/>
</dbReference>
<gene>
    <name evidence="5" type="ORF">G3M78_07660</name>
</gene>
<keyword evidence="3" id="KW-0786">Thiamine pyrophosphate</keyword>
<dbReference type="InterPro" id="IPR029061">
    <property type="entry name" value="THDP-binding"/>
</dbReference>
<dbReference type="EMBL" id="CP048620">
    <property type="protein sequence ID" value="QPJ65269.1"/>
    <property type="molecule type" value="Genomic_DNA"/>
</dbReference>
<keyword evidence="2" id="KW-0560">Oxidoreductase</keyword>
<name>A0A7T0G3E2_9BACT</name>
<evidence type="ECO:0000313" key="5">
    <source>
        <dbReference type="EMBL" id="QPJ65269.1"/>
    </source>
</evidence>
<dbReference type="Pfam" id="PF00676">
    <property type="entry name" value="E1_dh"/>
    <property type="match status" value="1"/>
</dbReference>
<evidence type="ECO:0000256" key="2">
    <source>
        <dbReference type="ARBA" id="ARBA00023002"/>
    </source>
</evidence>
<reference evidence="6" key="1">
    <citation type="submission" date="2020-02" db="EMBL/GenBank/DDBJ databases">
        <title>Genomic and physiological characterization of two novel Nitrospinaceae genera.</title>
        <authorList>
            <person name="Mueller A.J."/>
            <person name="Jung M.-Y."/>
            <person name="Strachan C.R."/>
            <person name="Herbold C.W."/>
            <person name="Kirkegaard R.H."/>
            <person name="Daims H."/>
        </authorList>
    </citation>
    <scope>NUCLEOTIDE SEQUENCE [LARGE SCALE GENOMIC DNA]</scope>
</reference>
<evidence type="ECO:0000259" key="4">
    <source>
        <dbReference type="Pfam" id="PF00676"/>
    </source>
</evidence>
<dbReference type="CDD" id="cd02000">
    <property type="entry name" value="TPP_E1_PDC_ADC_BCADC"/>
    <property type="match status" value="1"/>
</dbReference>
<dbReference type="Gene3D" id="3.40.50.970">
    <property type="match status" value="1"/>
</dbReference>
<dbReference type="AlphaFoldDB" id="A0A7T0G3E2"/>